<dbReference type="Proteomes" id="UP000683360">
    <property type="component" value="Unassembled WGS sequence"/>
</dbReference>
<keyword evidence="5" id="KW-1185">Reference proteome</keyword>
<evidence type="ECO:0000313" key="5">
    <source>
        <dbReference type="Proteomes" id="UP000683360"/>
    </source>
</evidence>
<dbReference type="Gene3D" id="2.120.10.30">
    <property type="entry name" value="TolB, C-terminal domain"/>
    <property type="match status" value="1"/>
</dbReference>
<keyword evidence="1" id="KW-0863">Zinc-finger</keyword>
<dbReference type="AlphaFoldDB" id="A0A8S3SG91"/>
<organism evidence="4 5">
    <name type="scientific">Mytilus edulis</name>
    <name type="common">Blue mussel</name>
    <dbReference type="NCBI Taxonomy" id="6550"/>
    <lineage>
        <taxon>Eukaryota</taxon>
        <taxon>Metazoa</taxon>
        <taxon>Spiralia</taxon>
        <taxon>Lophotrochozoa</taxon>
        <taxon>Mollusca</taxon>
        <taxon>Bivalvia</taxon>
        <taxon>Autobranchia</taxon>
        <taxon>Pteriomorphia</taxon>
        <taxon>Mytilida</taxon>
        <taxon>Mytiloidea</taxon>
        <taxon>Mytilidae</taxon>
        <taxon>Mytilinae</taxon>
        <taxon>Mytilus</taxon>
    </lineage>
</organism>
<feature type="domain" description="B box-type" evidence="3">
    <location>
        <begin position="71"/>
        <end position="108"/>
    </location>
</feature>
<dbReference type="SUPFAM" id="SSF57845">
    <property type="entry name" value="B-box zinc-binding domain"/>
    <property type="match status" value="1"/>
</dbReference>
<comment type="caution">
    <text evidence="4">The sequence shown here is derived from an EMBL/GenBank/DDBJ whole genome shotgun (WGS) entry which is preliminary data.</text>
</comment>
<evidence type="ECO:0000256" key="2">
    <source>
        <dbReference type="SAM" id="Coils"/>
    </source>
</evidence>
<evidence type="ECO:0000256" key="1">
    <source>
        <dbReference type="PROSITE-ProRule" id="PRU00024"/>
    </source>
</evidence>
<dbReference type="SUPFAM" id="SSF101898">
    <property type="entry name" value="NHL repeat"/>
    <property type="match status" value="1"/>
</dbReference>
<feature type="coiled-coil region" evidence="2">
    <location>
        <begin position="164"/>
        <end position="220"/>
    </location>
</feature>
<dbReference type="GO" id="GO:0008270">
    <property type="term" value="F:zinc ion binding"/>
    <property type="evidence" value="ECO:0007669"/>
    <property type="project" value="UniProtKB-KW"/>
</dbReference>
<dbReference type="Gene3D" id="3.30.160.60">
    <property type="entry name" value="Classic Zinc Finger"/>
    <property type="match status" value="1"/>
</dbReference>
<dbReference type="EMBL" id="CAJPWZ010001640">
    <property type="protein sequence ID" value="CAG2219732.1"/>
    <property type="molecule type" value="Genomic_DNA"/>
</dbReference>
<dbReference type="InterPro" id="IPR000315">
    <property type="entry name" value="Znf_B-box"/>
</dbReference>
<dbReference type="PROSITE" id="PS50119">
    <property type="entry name" value="ZF_BBOX"/>
    <property type="match status" value="1"/>
</dbReference>
<name>A0A8S3SG91_MYTED</name>
<keyword evidence="2" id="KW-0175">Coiled coil</keyword>
<dbReference type="GO" id="GO:0061630">
    <property type="term" value="F:ubiquitin protein ligase activity"/>
    <property type="evidence" value="ECO:0007669"/>
    <property type="project" value="TreeGrafter"/>
</dbReference>
<gene>
    <name evidence="4" type="ORF">MEDL_33223</name>
</gene>
<sequence length="608" mass="69607">MADFKLCASCITFDEETKAETWCSKCSEWMCESCAKYHKRYFPIHTLVTNEESYERVRSTCTPLFHVLGYCDIHPTEEIVTFCRNHDQVLCETCIQVSHRKCEAIMPIHEASEGVKQSTACEDLVRRIDNVLSVTFKIKEYCINTEKSIKEQKELIDKEIEKIKQSFTDLLDHLEKNVKNELNKKYEKGRNLLEQKEVKITEISNSMNVLKNELLTVEQNSTNSELFQAVKGFDCFTNEQESRVKDLYENSSDINLTFEKAEVIYDGKTLLESFGKIIYNEKKRKNIVQLEKFSQSQIAIRSSRVSKRSRKQNHGTQRNHEVKKENTEFLANVNCTYMCSFKTTHIVDQTEVQNCCFINLPRKLHRKHALPRKQACLLLSCYIDKCLYICKRDGFLLDLIRLEFKPTGVTVLNEHSALVMLGYEGIQIIDISTLLLSTRVKFAGVGKAITSSNEDVWIDQNFGISKIDIANGKTMKEIPLEFSIEDMCLSPSGEIYISECLGHNIYRITSQGDVSLFYEHPELKNAAGITVDNNYDVYVAGKMSHNIHKISNSGFSSSIILSGKDGIFQPTGLSYNKQTNELMIINEGSTSIIIYEIDSQKINPHPLS</sequence>
<dbReference type="PANTHER" id="PTHR25462:SF291">
    <property type="entry name" value="E3 UBIQUITIN-PROTEIN LIGASE TRIM45"/>
    <property type="match status" value="1"/>
</dbReference>
<evidence type="ECO:0000313" key="4">
    <source>
        <dbReference type="EMBL" id="CAG2219732.1"/>
    </source>
</evidence>
<keyword evidence="1" id="KW-0479">Metal-binding</keyword>
<dbReference type="OrthoDB" id="6105656at2759"/>
<dbReference type="InterPro" id="IPR047153">
    <property type="entry name" value="TRIM45/56/19-like"/>
</dbReference>
<dbReference type="InterPro" id="IPR011042">
    <property type="entry name" value="6-blade_b-propeller_TolB-like"/>
</dbReference>
<protein>
    <recommendedName>
        <fullName evidence="3">B box-type domain-containing protein</fullName>
    </recommendedName>
</protein>
<keyword evidence="1" id="KW-0862">Zinc</keyword>
<evidence type="ECO:0000259" key="3">
    <source>
        <dbReference type="PROSITE" id="PS50119"/>
    </source>
</evidence>
<proteinExistence type="predicted"/>
<dbReference type="Pfam" id="PF00643">
    <property type="entry name" value="zf-B_box"/>
    <property type="match status" value="1"/>
</dbReference>
<accession>A0A8S3SG91</accession>
<dbReference type="PANTHER" id="PTHR25462">
    <property type="entry name" value="BONUS, ISOFORM C-RELATED"/>
    <property type="match status" value="1"/>
</dbReference>
<reference evidence="4" key="1">
    <citation type="submission" date="2021-03" db="EMBL/GenBank/DDBJ databases">
        <authorList>
            <person name="Bekaert M."/>
        </authorList>
    </citation>
    <scope>NUCLEOTIDE SEQUENCE</scope>
</reference>